<gene>
    <name evidence="2" type="ORF">SAMN05421773_10116</name>
</gene>
<feature type="compositionally biased region" description="Low complexity" evidence="1">
    <location>
        <begin position="9"/>
        <end position="18"/>
    </location>
</feature>
<dbReference type="InterPro" id="IPR045596">
    <property type="entry name" value="DUF6459"/>
</dbReference>
<feature type="region of interest" description="Disordered" evidence="1">
    <location>
        <begin position="1"/>
        <end position="57"/>
    </location>
</feature>
<dbReference type="EMBL" id="FOLM01000001">
    <property type="protein sequence ID" value="SFB79429.1"/>
    <property type="molecule type" value="Genomic_DNA"/>
</dbReference>
<keyword evidence="3" id="KW-1185">Reference proteome</keyword>
<name>A0A1I1DWI5_9ACTN</name>
<protein>
    <submittedName>
        <fullName evidence="2">Uncharacterized protein</fullName>
    </submittedName>
</protein>
<accession>A0A1I1DWI5</accession>
<feature type="compositionally biased region" description="Low complexity" evidence="1">
    <location>
        <begin position="32"/>
        <end position="44"/>
    </location>
</feature>
<dbReference type="Pfam" id="PF20060">
    <property type="entry name" value="DUF6459"/>
    <property type="match status" value="1"/>
</dbReference>
<dbReference type="RefSeq" id="WP_093836512.1">
    <property type="nucleotide sequence ID" value="NZ_FOLM01000001.1"/>
</dbReference>
<organism evidence="2 3">
    <name type="scientific">Streptomyces aidingensis</name>
    <dbReference type="NCBI Taxonomy" id="910347"/>
    <lineage>
        <taxon>Bacteria</taxon>
        <taxon>Bacillati</taxon>
        <taxon>Actinomycetota</taxon>
        <taxon>Actinomycetes</taxon>
        <taxon>Kitasatosporales</taxon>
        <taxon>Streptomycetaceae</taxon>
        <taxon>Streptomyces</taxon>
    </lineage>
</organism>
<feature type="compositionally biased region" description="Basic and acidic residues" evidence="1">
    <location>
        <begin position="48"/>
        <end position="57"/>
    </location>
</feature>
<evidence type="ECO:0000313" key="2">
    <source>
        <dbReference type="EMBL" id="SFB79429.1"/>
    </source>
</evidence>
<dbReference type="Proteomes" id="UP000199207">
    <property type="component" value="Unassembled WGS sequence"/>
</dbReference>
<reference evidence="2 3" key="1">
    <citation type="submission" date="2016-10" db="EMBL/GenBank/DDBJ databases">
        <authorList>
            <person name="de Groot N.N."/>
        </authorList>
    </citation>
    <scope>NUCLEOTIDE SEQUENCE [LARGE SCALE GENOMIC DNA]</scope>
    <source>
        <strain evidence="2 3">CGMCC 4.5739</strain>
    </source>
</reference>
<proteinExistence type="predicted"/>
<evidence type="ECO:0000256" key="1">
    <source>
        <dbReference type="SAM" id="MobiDB-lite"/>
    </source>
</evidence>
<sequence length="164" mass="17685">MRIGERGTGRPVRAGAPPGRRDSRRPGGGRPRGPVSAAPASAAPPRTPDPRRPDPRHPQQWFAQQLLLVLSGLRPVHVLLGHARAEAYDRLGRAAPHTPLLPPAGTRGAPALRRVGACRPRPDVIEAFARIAVGGRIRALAFRLERAPAGRWYCTALDLDTPFP</sequence>
<evidence type="ECO:0000313" key="3">
    <source>
        <dbReference type="Proteomes" id="UP000199207"/>
    </source>
</evidence>
<dbReference type="STRING" id="910347.SAMN05421773_10116"/>
<dbReference type="OrthoDB" id="3218510at2"/>
<dbReference type="AlphaFoldDB" id="A0A1I1DWI5"/>